<keyword evidence="2" id="KW-1133">Transmembrane helix</keyword>
<evidence type="ECO:0000256" key="1">
    <source>
        <dbReference type="SAM" id="MobiDB-lite"/>
    </source>
</evidence>
<dbReference type="InterPro" id="IPR045782">
    <property type="entry name" value="TrbL_3"/>
</dbReference>
<dbReference type="RefSeq" id="WP_016359496.1">
    <property type="nucleotide sequence ID" value="NC_021229.1"/>
</dbReference>
<geneLocation type="plasmid" evidence="3">
    <name>pAO1</name>
</geneLocation>
<dbReference type="GeneID" id="84020324"/>
<evidence type="ECO:0000313" key="3">
    <source>
        <dbReference type="EMBL" id="CAD47985.1"/>
    </source>
</evidence>
<keyword evidence="2" id="KW-0812">Transmembrane</keyword>
<protein>
    <submittedName>
        <fullName evidence="3">Putative transfer gene complex protein-like protein</fullName>
    </submittedName>
</protein>
<keyword evidence="2" id="KW-0472">Membrane</keyword>
<reference evidence="3" key="2">
    <citation type="submission" date="2013-12" db="EMBL/GenBank/DDBJ databases">
        <authorList>
            <person name="Mihasan M."/>
            <person name="Brandsch R."/>
        </authorList>
    </citation>
    <scope>NUCLEOTIDE SEQUENCE</scope>
    <source>
        <strain evidence="3">ATCC 49919</strain>
        <plasmid evidence="3">pAO1</plasmid>
    </source>
</reference>
<dbReference type="AlphaFoldDB" id="Q8GAE6"/>
<evidence type="ECO:0000256" key="2">
    <source>
        <dbReference type="SAM" id="Phobius"/>
    </source>
</evidence>
<dbReference type="Pfam" id="PF19590">
    <property type="entry name" value="TrbL_3"/>
    <property type="match status" value="1"/>
</dbReference>
<feature type="transmembrane region" description="Helical" evidence="2">
    <location>
        <begin position="167"/>
        <end position="188"/>
    </location>
</feature>
<reference evidence="3" key="1">
    <citation type="journal article" date="2003" name="J. Bacteriol.">
        <title>Sequence of the 165-kilobase catabolic plasmid pAO1 from Arthrobacter nicotinovorans and identification of a pAO1-dependent nicotine uptake system.</title>
        <authorList>
            <person name="Igloi G.L."/>
            <person name="Brandsch R."/>
        </authorList>
    </citation>
    <scope>NUCLEOTIDE SEQUENCE [LARGE SCALE GENOMIC DNA]</scope>
    <source>
        <strain evidence="3">ATCC 49919</strain>
        <plasmid evidence="3">pAO1</plasmid>
    </source>
</reference>
<feature type="compositionally biased region" description="Gly residues" evidence="1">
    <location>
        <begin position="349"/>
        <end position="368"/>
    </location>
</feature>
<name>Q8GAE6_PAENI</name>
<feature type="compositionally biased region" description="Low complexity" evidence="1">
    <location>
        <begin position="369"/>
        <end position="391"/>
    </location>
</feature>
<feature type="compositionally biased region" description="Low complexity" evidence="1">
    <location>
        <begin position="399"/>
        <end position="411"/>
    </location>
</feature>
<feature type="transmembrane region" description="Helical" evidence="2">
    <location>
        <begin position="223"/>
        <end position="248"/>
    </location>
</feature>
<dbReference type="EMBL" id="AJ507836">
    <property type="protein sequence ID" value="CAD47985.1"/>
    <property type="molecule type" value="Genomic_DNA"/>
</dbReference>
<feature type="transmembrane region" description="Helical" evidence="2">
    <location>
        <begin position="195"/>
        <end position="211"/>
    </location>
</feature>
<accession>Q8GAE6</accession>
<feature type="region of interest" description="Disordered" evidence="1">
    <location>
        <begin position="311"/>
        <end position="436"/>
    </location>
</feature>
<feature type="compositionally biased region" description="Low complexity" evidence="1">
    <location>
        <begin position="326"/>
        <end position="348"/>
    </location>
</feature>
<proteinExistence type="predicted"/>
<feature type="transmembrane region" description="Helical" evidence="2">
    <location>
        <begin position="79"/>
        <end position="100"/>
    </location>
</feature>
<feature type="transmembrane region" description="Helical" evidence="2">
    <location>
        <begin position="112"/>
        <end position="135"/>
    </location>
</feature>
<feature type="transmembrane region" description="Helical" evidence="2">
    <location>
        <begin position="260"/>
        <end position="278"/>
    </location>
</feature>
<organism evidence="3">
    <name type="scientific">Paenarthrobacter nicotinovorans</name>
    <name type="common">Arthrobacter nicotinovorans</name>
    <dbReference type="NCBI Taxonomy" id="29320"/>
    <lineage>
        <taxon>Bacteria</taxon>
        <taxon>Bacillati</taxon>
        <taxon>Actinomycetota</taxon>
        <taxon>Actinomycetes</taxon>
        <taxon>Micrococcales</taxon>
        <taxon>Micrococcaceae</taxon>
        <taxon>Paenarthrobacter</taxon>
    </lineage>
</organism>
<sequence length="436" mass="43022">MAEKECEVWDAVCWTQQGAGNIVAGIVDDAISNLAKAVMEGMSQMVTTLSTFWVSMPTVNLASQDGTASPVVSLVSSELMPWTLALAVLAVIIGGVRLIWEQRGAPLRDLLRSLLTLTLVSGSGLGVISILVVAADAFSTLVISRATDGKDFAESLKLLVMTNQTGVGVFVLIVLGLIGLIASLVQIVLMVVRSGMLVILAGILPTTAAFTNTEMGRQWFLKAVGWTIAFIAYKPAAAIVYSVAFLLMGDGDNSSGLVQSITGFTLMLVALFALPALMRFVTPMVAAVASGSGAGAGAAVTALATGAVSFGRGGSGRGDASPIPASTTSRTTQNTSTNGGPSGSNGPAGPRGGGGQPTPGPTGPGGAAGTAEAAKAGRAGSAGTTGAAATGARGGGAAAGPAGVAVATGAQLASGTSQAIEKTAQDSAGEGPSGSN</sequence>
<keyword evidence="3" id="KW-0614">Plasmid</keyword>